<feature type="domain" description="SCP" evidence="3">
    <location>
        <begin position="242"/>
        <end position="362"/>
    </location>
</feature>
<protein>
    <recommendedName>
        <fullName evidence="3">SCP domain-containing protein</fullName>
    </recommendedName>
</protein>
<evidence type="ECO:0000256" key="1">
    <source>
        <dbReference type="SAM" id="MobiDB-lite"/>
    </source>
</evidence>
<name>A0A2V0NWR7_9CHLO</name>
<proteinExistence type="predicted"/>
<dbReference type="PRINTS" id="PR00837">
    <property type="entry name" value="V5TPXLIKE"/>
</dbReference>
<evidence type="ECO:0000259" key="3">
    <source>
        <dbReference type="SMART" id="SM00198"/>
    </source>
</evidence>
<feature type="signal peptide" evidence="2">
    <location>
        <begin position="1"/>
        <end position="20"/>
    </location>
</feature>
<dbReference type="CDD" id="cd05382">
    <property type="entry name" value="CAP_GAPR1-like"/>
    <property type="match status" value="1"/>
</dbReference>
<feature type="region of interest" description="Disordered" evidence="1">
    <location>
        <begin position="201"/>
        <end position="241"/>
    </location>
</feature>
<dbReference type="InterPro" id="IPR018244">
    <property type="entry name" value="Allrgn_V5/Tpx1_CS"/>
</dbReference>
<evidence type="ECO:0000313" key="5">
    <source>
        <dbReference type="Proteomes" id="UP000247498"/>
    </source>
</evidence>
<dbReference type="InterPro" id="IPR001283">
    <property type="entry name" value="CRISP-related"/>
</dbReference>
<dbReference type="SUPFAM" id="SSF55797">
    <property type="entry name" value="PR-1-like"/>
    <property type="match status" value="1"/>
</dbReference>
<accession>A0A2V0NWR7</accession>
<feature type="compositionally biased region" description="Low complexity" evidence="1">
    <location>
        <begin position="91"/>
        <end position="135"/>
    </location>
</feature>
<dbReference type="STRING" id="307507.A0A2V0NWR7"/>
<dbReference type="Proteomes" id="UP000247498">
    <property type="component" value="Unassembled WGS sequence"/>
</dbReference>
<dbReference type="Pfam" id="PF00188">
    <property type="entry name" value="CAP"/>
    <property type="match status" value="1"/>
</dbReference>
<dbReference type="OrthoDB" id="529132at2759"/>
<feature type="compositionally biased region" description="Polar residues" evidence="1">
    <location>
        <begin position="209"/>
        <end position="220"/>
    </location>
</feature>
<comment type="caution">
    <text evidence="4">The sequence shown here is derived from an EMBL/GenBank/DDBJ whole genome shotgun (WGS) entry which is preliminary data.</text>
</comment>
<dbReference type="Gene3D" id="3.40.33.10">
    <property type="entry name" value="CAP"/>
    <property type="match status" value="1"/>
</dbReference>
<reference evidence="4 5" key="1">
    <citation type="journal article" date="2018" name="Sci. Rep.">
        <title>Raphidocelis subcapitata (=Pseudokirchneriella subcapitata) provides an insight into genome evolution and environmental adaptations in the Sphaeropleales.</title>
        <authorList>
            <person name="Suzuki S."/>
            <person name="Yamaguchi H."/>
            <person name="Nakajima N."/>
            <person name="Kawachi M."/>
        </authorList>
    </citation>
    <scope>NUCLEOTIDE SEQUENCE [LARGE SCALE GENOMIC DNA]</scope>
    <source>
        <strain evidence="4 5">NIES-35</strain>
    </source>
</reference>
<organism evidence="4 5">
    <name type="scientific">Raphidocelis subcapitata</name>
    <dbReference type="NCBI Taxonomy" id="307507"/>
    <lineage>
        <taxon>Eukaryota</taxon>
        <taxon>Viridiplantae</taxon>
        <taxon>Chlorophyta</taxon>
        <taxon>core chlorophytes</taxon>
        <taxon>Chlorophyceae</taxon>
        <taxon>CS clade</taxon>
        <taxon>Sphaeropleales</taxon>
        <taxon>Selenastraceae</taxon>
        <taxon>Raphidocelis</taxon>
    </lineage>
</organism>
<dbReference type="InterPro" id="IPR034113">
    <property type="entry name" value="SCP_GAPR1-like"/>
</dbReference>
<keyword evidence="5" id="KW-1185">Reference proteome</keyword>
<dbReference type="SMART" id="SM00198">
    <property type="entry name" value="SCP"/>
    <property type="match status" value="1"/>
</dbReference>
<dbReference type="GO" id="GO:0005576">
    <property type="term" value="C:extracellular region"/>
    <property type="evidence" value="ECO:0007669"/>
    <property type="project" value="InterPro"/>
</dbReference>
<dbReference type="EMBL" id="BDRX01000029">
    <property type="protein sequence ID" value="GBF92066.1"/>
    <property type="molecule type" value="Genomic_DNA"/>
</dbReference>
<dbReference type="AlphaFoldDB" id="A0A2V0NWR7"/>
<dbReference type="InterPro" id="IPR035940">
    <property type="entry name" value="CAP_sf"/>
</dbReference>
<dbReference type="InterPro" id="IPR014044">
    <property type="entry name" value="CAP_dom"/>
</dbReference>
<keyword evidence="2" id="KW-0732">Signal</keyword>
<evidence type="ECO:0000256" key="2">
    <source>
        <dbReference type="SAM" id="SignalP"/>
    </source>
</evidence>
<feature type="chain" id="PRO_5015918998" description="SCP domain-containing protein" evidence="2">
    <location>
        <begin position="21"/>
        <end position="374"/>
    </location>
</feature>
<feature type="region of interest" description="Disordered" evidence="1">
    <location>
        <begin position="90"/>
        <end position="138"/>
    </location>
</feature>
<gene>
    <name evidence="4" type="ORF">Rsub_04413</name>
</gene>
<feature type="region of interest" description="Disordered" evidence="1">
    <location>
        <begin position="29"/>
        <end position="51"/>
    </location>
</feature>
<sequence>MARSFALLILCLTALAVASARPGPLLPGLASPAGGAPPPQPQQSAFTLPPLPKAPAFSSAPFNAFQWPRTTTAWPKLTVPVLKPHPLPAFPAAATTKTNTHAAPAKQPQQRAAPAADFAAAEGPGDAPGSPSDGWSARRWTGGGGYYNPYRRWSGGSQQGGDSYSNSGNAYTTAPAPAPAAYTDAPASAYTAGPAYTAAPAPSYADGQSDGQPTPSTADAPSSAGAPRASDAPAGGERPSGDELAAVLDLHNALRARHGARPLAWSAELASGAQGWAERCVMEHSEGDAWGENLAMGYAPTEAVQAWYDEIRMYDYASASYSSATGHATQLLWRDSTQLGCGWAAGCQLLVCRYSPPGNVLGQFAQNVMPPAAA</sequence>
<evidence type="ECO:0000313" key="4">
    <source>
        <dbReference type="EMBL" id="GBF92066.1"/>
    </source>
</evidence>
<dbReference type="InParanoid" id="A0A2V0NWR7"/>
<dbReference type="PROSITE" id="PS01010">
    <property type="entry name" value="CRISP_2"/>
    <property type="match status" value="1"/>
</dbReference>
<dbReference type="PANTHER" id="PTHR10334">
    <property type="entry name" value="CYSTEINE-RICH SECRETORY PROTEIN-RELATED"/>
    <property type="match status" value="1"/>
</dbReference>
<dbReference type="FunFam" id="3.40.33.10:FF:000010">
    <property type="entry name" value="Predicted protein"/>
    <property type="match status" value="1"/>
</dbReference>